<evidence type="ECO:0000313" key="1">
    <source>
        <dbReference type="EMBL" id="BAR99154.1"/>
    </source>
</evidence>
<sequence length="44" mass="4928">MISRIIAFPAGLESFHLMTGWENYAVPSLEFSFVSLKATNSKHV</sequence>
<gene>
    <name evidence="1" type="ORF">BV133_1561</name>
</gene>
<dbReference type="EMBL" id="AP014854">
    <property type="protein sequence ID" value="BAR99154.1"/>
    <property type="molecule type" value="Genomic_DNA"/>
</dbReference>
<proteinExistence type="predicted"/>
<organism evidence="1">
    <name type="scientific">Blastochloris viridis</name>
    <name type="common">Rhodopseudomonas viridis</name>
    <dbReference type="NCBI Taxonomy" id="1079"/>
    <lineage>
        <taxon>Bacteria</taxon>
        <taxon>Pseudomonadati</taxon>
        <taxon>Pseudomonadota</taxon>
        <taxon>Alphaproteobacteria</taxon>
        <taxon>Hyphomicrobiales</taxon>
        <taxon>Blastochloridaceae</taxon>
        <taxon>Blastochloris</taxon>
    </lineage>
</organism>
<accession>A0A182D184</accession>
<reference evidence="1" key="1">
    <citation type="journal article" date="2015" name="Genome Announc.">
        <title>Complete Genome Sequence of the Bacteriochlorophyll b-Producing Photosynthetic Bacterium Blastochloris viridis.</title>
        <authorList>
            <person name="Tsukatani Y."/>
            <person name="Hirose Y."/>
            <person name="Harada J."/>
            <person name="Misawa N."/>
            <person name="Mori K."/>
            <person name="Inoue K."/>
            <person name="Tamiaki H."/>
        </authorList>
    </citation>
    <scope>NUCLEOTIDE SEQUENCE [LARGE SCALE GENOMIC DNA]</scope>
    <source>
        <strain evidence="1">DSM 133</strain>
    </source>
</reference>
<protein>
    <submittedName>
        <fullName evidence="1">Uncharacterized protein</fullName>
    </submittedName>
</protein>
<dbReference type="AlphaFoldDB" id="A0A182D184"/>
<name>A0A182D184_BLAVI</name>